<dbReference type="RefSeq" id="XP_012195573.1">
    <property type="nucleotide sequence ID" value="XM_012340183.1"/>
</dbReference>
<evidence type="ECO:0000313" key="7">
    <source>
        <dbReference type="Proteomes" id="UP000030745"/>
    </source>
</evidence>
<feature type="domain" description="EF-hand" evidence="5">
    <location>
        <begin position="105"/>
        <end position="140"/>
    </location>
</feature>
<dbReference type="InterPro" id="IPR011992">
    <property type="entry name" value="EF-hand-dom_pair"/>
</dbReference>
<dbReference type="VEuPathDB" id="FungiDB:SPRG_01818"/>
<dbReference type="Gene3D" id="1.10.238.10">
    <property type="entry name" value="EF-hand"/>
    <property type="match status" value="1"/>
</dbReference>
<dbReference type="OrthoDB" id="26525at2759"/>
<dbReference type="GeneID" id="24124398"/>
<dbReference type="PROSITE" id="PS50222">
    <property type="entry name" value="EF_HAND_2"/>
    <property type="match status" value="3"/>
</dbReference>
<keyword evidence="3" id="KW-0106">Calcium</keyword>
<dbReference type="InterPro" id="IPR018247">
    <property type="entry name" value="EF_Hand_1_Ca_BS"/>
</dbReference>
<dbReference type="EMBL" id="KK583192">
    <property type="protein sequence ID" value="KDO33939.1"/>
    <property type="molecule type" value="Genomic_DNA"/>
</dbReference>
<dbReference type="Proteomes" id="UP000030745">
    <property type="component" value="Unassembled WGS sequence"/>
</dbReference>
<dbReference type="KEGG" id="spar:SPRG_01818"/>
<feature type="compositionally biased region" description="Polar residues" evidence="4">
    <location>
        <begin position="39"/>
        <end position="49"/>
    </location>
</feature>
<evidence type="ECO:0000256" key="2">
    <source>
        <dbReference type="ARBA" id="ARBA00022737"/>
    </source>
</evidence>
<proteinExistence type="predicted"/>
<dbReference type="OMA" id="HILTSYC"/>
<organism evidence="6 7">
    <name type="scientific">Saprolegnia parasitica (strain CBS 223.65)</name>
    <dbReference type="NCBI Taxonomy" id="695850"/>
    <lineage>
        <taxon>Eukaryota</taxon>
        <taxon>Sar</taxon>
        <taxon>Stramenopiles</taxon>
        <taxon>Oomycota</taxon>
        <taxon>Saprolegniomycetes</taxon>
        <taxon>Saprolegniales</taxon>
        <taxon>Saprolegniaceae</taxon>
        <taxon>Saprolegnia</taxon>
    </lineage>
</organism>
<reference evidence="6 7" key="1">
    <citation type="journal article" date="2013" name="PLoS Genet.">
        <title>Distinctive expansion of potential virulence genes in the genome of the oomycete fish pathogen Saprolegnia parasitica.</title>
        <authorList>
            <person name="Jiang R.H."/>
            <person name="de Bruijn I."/>
            <person name="Haas B.J."/>
            <person name="Belmonte R."/>
            <person name="Lobach L."/>
            <person name="Christie J."/>
            <person name="van den Ackerveken G."/>
            <person name="Bottin A."/>
            <person name="Bulone V."/>
            <person name="Diaz-Moreno S.M."/>
            <person name="Dumas B."/>
            <person name="Fan L."/>
            <person name="Gaulin E."/>
            <person name="Govers F."/>
            <person name="Grenville-Briggs L.J."/>
            <person name="Horner N.R."/>
            <person name="Levin J.Z."/>
            <person name="Mammella M."/>
            <person name="Meijer H.J."/>
            <person name="Morris P."/>
            <person name="Nusbaum C."/>
            <person name="Oome S."/>
            <person name="Phillips A.J."/>
            <person name="van Rooyen D."/>
            <person name="Rzeszutek E."/>
            <person name="Saraiva M."/>
            <person name="Secombes C.J."/>
            <person name="Seidl M.F."/>
            <person name="Snel B."/>
            <person name="Stassen J.H."/>
            <person name="Sykes S."/>
            <person name="Tripathy S."/>
            <person name="van den Berg H."/>
            <person name="Vega-Arreguin J.C."/>
            <person name="Wawra S."/>
            <person name="Young S.K."/>
            <person name="Zeng Q."/>
            <person name="Dieguez-Uribeondo J."/>
            <person name="Russ C."/>
            <person name="Tyler B.M."/>
            <person name="van West P."/>
        </authorList>
    </citation>
    <scope>NUCLEOTIDE SEQUENCE [LARGE SCALE GENOMIC DNA]</scope>
    <source>
        <strain evidence="6 7">CBS 223.65</strain>
    </source>
</reference>
<name>A0A067CTA2_SAPPC</name>
<dbReference type="SUPFAM" id="SSF47473">
    <property type="entry name" value="EF-hand"/>
    <property type="match status" value="1"/>
</dbReference>
<evidence type="ECO:0000313" key="6">
    <source>
        <dbReference type="EMBL" id="KDO33939.1"/>
    </source>
</evidence>
<keyword evidence="7" id="KW-1185">Reference proteome</keyword>
<evidence type="ECO:0000256" key="3">
    <source>
        <dbReference type="ARBA" id="ARBA00022837"/>
    </source>
</evidence>
<dbReference type="PANTHER" id="PTHR45942">
    <property type="entry name" value="PROTEIN PHOSPATASE 3 REGULATORY SUBUNIT B ALPHA ISOFORM TYPE 1"/>
    <property type="match status" value="1"/>
</dbReference>
<dbReference type="Pfam" id="PF13833">
    <property type="entry name" value="EF-hand_8"/>
    <property type="match status" value="2"/>
</dbReference>
<dbReference type="AlphaFoldDB" id="A0A067CTA2"/>
<dbReference type="InterPro" id="IPR002048">
    <property type="entry name" value="EF_hand_dom"/>
</dbReference>
<keyword evidence="2" id="KW-0677">Repeat</keyword>
<feature type="region of interest" description="Disordered" evidence="4">
    <location>
        <begin position="1"/>
        <end position="75"/>
    </location>
</feature>
<dbReference type="PROSITE" id="PS00018">
    <property type="entry name" value="EF_HAND_1"/>
    <property type="match status" value="1"/>
</dbReference>
<sequence>MVDKHAPMTQSTPNVMRKASSVKAPAHHELAANKISPGARTTTASTLQRRMTAAASATTPQPTPTPAPRRSIALGQVVRTRRPDDVELRRPETIEIVVKYLLGQVELRKFRELFDHIDVDRAGTIDYDEFFDFIEDRRTKFSDNLFRQIDPKYDGTLDFEHFVHILTSYCMRSREEILQFAFDTFDDDASGSLDELEFMELAKMMHDGKPVFASNFNKALAEFDTHGDGIITFAAFQQISKRYPMLLFPAFRLQDQMQRMSLGLNHWHKIHVRYFDVVSMEAYRKKHNGAAPPIPTLKKIKLLFGVGTFDVYQPHT</sequence>
<accession>A0A067CTA2</accession>
<dbReference type="CDD" id="cd00051">
    <property type="entry name" value="EFh"/>
    <property type="match status" value="1"/>
</dbReference>
<keyword evidence="1" id="KW-0479">Metal-binding</keyword>
<dbReference type="GO" id="GO:0005509">
    <property type="term" value="F:calcium ion binding"/>
    <property type="evidence" value="ECO:0007669"/>
    <property type="project" value="InterPro"/>
</dbReference>
<gene>
    <name evidence="6" type="ORF">SPRG_01818</name>
</gene>
<protein>
    <recommendedName>
        <fullName evidence="5">EF-hand domain-containing protein</fullName>
    </recommendedName>
</protein>
<dbReference type="SMART" id="SM00054">
    <property type="entry name" value="EFh"/>
    <property type="match status" value="4"/>
</dbReference>
<evidence type="ECO:0000256" key="4">
    <source>
        <dbReference type="SAM" id="MobiDB-lite"/>
    </source>
</evidence>
<evidence type="ECO:0000256" key="1">
    <source>
        <dbReference type="ARBA" id="ARBA00022723"/>
    </source>
</evidence>
<evidence type="ECO:0000259" key="5">
    <source>
        <dbReference type="PROSITE" id="PS50222"/>
    </source>
</evidence>
<feature type="domain" description="EF-hand" evidence="5">
    <location>
        <begin position="173"/>
        <end position="208"/>
    </location>
</feature>
<feature type="domain" description="EF-hand" evidence="5">
    <location>
        <begin position="143"/>
        <end position="172"/>
    </location>
</feature>